<dbReference type="Pfam" id="PF23763">
    <property type="entry name" value="Beta-barrel_GLAA-B_I"/>
    <property type="match status" value="1"/>
</dbReference>
<dbReference type="Proteomes" id="UP000463051">
    <property type="component" value="Unassembled WGS sequence"/>
</dbReference>
<keyword evidence="6" id="KW-0326">Glycosidase</keyword>
<dbReference type="EMBL" id="WJXB01000011">
    <property type="protein sequence ID" value="MRN56001.1"/>
    <property type="molecule type" value="Genomic_DNA"/>
</dbReference>
<sequence length="577" mass="64587">MHYADDTVSSPTVISLTDYGAQPDSLEDTQTAMQLAIEAAARISGPVVLDCPPGCYHFYPEVAVRAPYYISNTASEVENPDVTRTIGILLKGIHNLTLEGNGSLFVFHGKQTLLLLDSCTHVDIRNLHMDYAQPTVVEMTIVECGNDYFDVSVHPDSRYALSNGKLNWIGENWRFEEGPMQVYDPIRDTTWRIENWVEQTLHIEEIRPMLLRFYCDVHPSVVIGSILQTRDGVRDQVGVFIVESSDIRFIDVGMHFMHGLGMVGQFSHNLTFQRVDLSPRCETGRSVAGFADFIHLSGCRGKVRIEGSRFIGAQDDAINVHGTYLRIVGRPAANILKVRFMHAQTYGLQAFYPGDELDFIRGGSLTVYGSNRINSVEILNPRELLLTLVHPVPEGIGEHDVIENVTWTPEVEIVDNYFARIPTRGILVTTRRKVLIADNIFERMTMSAILIAVDAESWYESGQVEDVTITGNRFIECGSSEHPVIRIAPENSVVDEKMPVHRNITIEHNRFEISNLDAIILSAKSTRTLVFKHNEIIAADRRGSLASLDESIQLIACSEVDIADNSYLRGPMAGRNE</sequence>
<keyword evidence="5" id="KW-0378">Hydrolase</keyword>
<evidence type="ECO:0000259" key="8">
    <source>
        <dbReference type="Pfam" id="PF23764"/>
    </source>
</evidence>
<comment type="catalytic activity">
    <reaction evidence="1">
        <text>Hydrolysis of terminal, non-reducing alpha-D-galactose residues in alpha-D-galactosides, including galactose oligosaccharides, galactomannans and galactolipids.</text>
        <dbReference type="EC" id="3.2.1.22"/>
    </reaction>
</comment>
<protein>
    <submittedName>
        <fullName evidence="9">Right-handed parallel beta-helix repeat-containing protein</fullName>
    </submittedName>
</protein>
<feature type="domain" description="GLAA-B beta-barrel" evidence="7">
    <location>
        <begin position="138"/>
        <end position="227"/>
    </location>
</feature>
<comment type="caution">
    <text evidence="9">The sequence shown here is derived from an EMBL/GenBank/DDBJ whole genome shotgun (WGS) entry which is preliminary data.</text>
</comment>
<dbReference type="Pfam" id="PF23764">
    <property type="entry name" value="Beta-barrel_GLAA-B_II"/>
    <property type="match status" value="1"/>
</dbReference>
<dbReference type="InterPro" id="IPR057275">
    <property type="entry name" value="Beta-barrel_GLAA-B_I"/>
</dbReference>
<evidence type="ECO:0000256" key="4">
    <source>
        <dbReference type="ARBA" id="ARBA00022737"/>
    </source>
</evidence>
<dbReference type="AlphaFoldDB" id="A0A7X2L529"/>
<keyword evidence="4" id="KW-0677">Repeat</keyword>
<evidence type="ECO:0000313" key="9">
    <source>
        <dbReference type="EMBL" id="MRN56001.1"/>
    </source>
</evidence>
<keyword evidence="3" id="KW-0732">Signal</keyword>
<evidence type="ECO:0000256" key="2">
    <source>
        <dbReference type="ARBA" id="ARBA00001271"/>
    </source>
</evidence>
<keyword evidence="10" id="KW-1185">Reference proteome</keyword>
<dbReference type="GO" id="GO:0004557">
    <property type="term" value="F:alpha-galactosidase activity"/>
    <property type="evidence" value="ECO:0007669"/>
    <property type="project" value="UniProtKB-EC"/>
</dbReference>
<dbReference type="Gene3D" id="2.160.20.10">
    <property type="entry name" value="Single-stranded right-handed beta-helix, Pectin lyase-like"/>
    <property type="match status" value="2"/>
</dbReference>
<evidence type="ECO:0000256" key="3">
    <source>
        <dbReference type="ARBA" id="ARBA00022729"/>
    </source>
</evidence>
<evidence type="ECO:0000313" key="10">
    <source>
        <dbReference type="Proteomes" id="UP000463051"/>
    </source>
</evidence>
<reference evidence="9 10" key="1">
    <citation type="submission" date="2019-11" db="EMBL/GenBank/DDBJ databases">
        <title>Paenibacillus monticola sp. nov., a novel PGPR strain isolated from mountain sample in China.</title>
        <authorList>
            <person name="Zhao Q."/>
            <person name="Li H.-P."/>
            <person name="Zhang J.-L."/>
        </authorList>
    </citation>
    <scope>NUCLEOTIDE SEQUENCE [LARGE SCALE GENOMIC DNA]</scope>
    <source>
        <strain evidence="9 10">LC-T2</strain>
    </source>
</reference>
<dbReference type="InterPro" id="IPR011050">
    <property type="entry name" value="Pectin_lyase_fold/virulence"/>
</dbReference>
<feature type="domain" description="GLAA-B beta-barrel" evidence="8">
    <location>
        <begin position="336"/>
        <end position="402"/>
    </location>
</feature>
<comment type="catalytic activity">
    <reaction evidence="2">
        <text>Hydrolysis of terminal, non-reducing branched (1-&gt;3)-alpha-D-galactosidic residues, producing free D-galactose.</text>
        <dbReference type="EC" id="3.2.1.n1"/>
    </reaction>
</comment>
<dbReference type="InterPro" id="IPR012334">
    <property type="entry name" value="Pectin_lyas_fold"/>
</dbReference>
<dbReference type="InterPro" id="IPR056441">
    <property type="entry name" value="Beta-barrel_GLAA-B_II"/>
</dbReference>
<evidence type="ECO:0000259" key="7">
    <source>
        <dbReference type="Pfam" id="PF23763"/>
    </source>
</evidence>
<dbReference type="SUPFAM" id="SSF51126">
    <property type="entry name" value="Pectin lyase-like"/>
    <property type="match status" value="1"/>
</dbReference>
<gene>
    <name evidence="9" type="ORF">GJB61_23795</name>
</gene>
<evidence type="ECO:0000256" key="6">
    <source>
        <dbReference type="ARBA" id="ARBA00023295"/>
    </source>
</evidence>
<evidence type="ECO:0000256" key="5">
    <source>
        <dbReference type="ARBA" id="ARBA00022801"/>
    </source>
</evidence>
<name>A0A7X2L529_9BACL</name>
<proteinExistence type="predicted"/>
<accession>A0A7X2L529</accession>
<evidence type="ECO:0000256" key="1">
    <source>
        <dbReference type="ARBA" id="ARBA00001255"/>
    </source>
</evidence>
<organism evidence="9 10">
    <name type="scientific">Paenibacillus monticola</name>
    <dbReference type="NCBI Taxonomy" id="2666075"/>
    <lineage>
        <taxon>Bacteria</taxon>
        <taxon>Bacillati</taxon>
        <taxon>Bacillota</taxon>
        <taxon>Bacilli</taxon>
        <taxon>Bacillales</taxon>
        <taxon>Paenibacillaceae</taxon>
        <taxon>Paenibacillus</taxon>
    </lineage>
</organism>